<dbReference type="WBParaSite" id="ALUE_0001204101-mRNA-1">
    <property type="protein sequence ID" value="ALUE_0001204101-mRNA-1"/>
    <property type="gene ID" value="ALUE_0001204101"/>
</dbReference>
<sequence>MESVMVLSYGESLDRLLGARRRSICSVPIAIYAWMDGYVGHCAGTIDARIPEDDATQLNIASETSSSEATRCPTMCTPVASIFCMFCLTHTSPNSKVIAR</sequence>
<name>A0A0M3I569_ASCLU</name>
<evidence type="ECO:0000313" key="1">
    <source>
        <dbReference type="Proteomes" id="UP000036681"/>
    </source>
</evidence>
<keyword evidence="1" id="KW-1185">Reference proteome</keyword>
<accession>A0A0M3I569</accession>
<reference evidence="2" key="1">
    <citation type="submission" date="2017-02" db="UniProtKB">
        <authorList>
            <consortium name="WormBaseParasite"/>
        </authorList>
    </citation>
    <scope>IDENTIFICATION</scope>
</reference>
<evidence type="ECO:0000313" key="2">
    <source>
        <dbReference type="WBParaSite" id="ALUE_0001204101-mRNA-1"/>
    </source>
</evidence>
<dbReference type="Proteomes" id="UP000036681">
    <property type="component" value="Unplaced"/>
</dbReference>
<dbReference type="AlphaFoldDB" id="A0A0M3I569"/>
<organism evidence="1 2">
    <name type="scientific">Ascaris lumbricoides</name>
    <name type="common">Giant roundworm</name>
    <dbReference type="NCBI Taxonomy" id="6252"/>
    <lineage>
        <taxon>Eukaryota</taxon>
        <taxon>Metazoa</taxon>
        <taxon>Ecdysozoa</taxon>
        <taxon>Nematoda</taxon>
        <taxon>Chromadorea</taxon>
        <taxon>Rhabditida</taxon>
        <taxon>Spirurina</taxon>
        <taxon>Ascaridomorpha</taxon>
        <taxon>Ascaridoidea</taxon>
        <taxon>Ascarididae</taxon>
        <taxon>Ascaris</taxon>
    </lineage>
</organism>
<proteinExistence type="predicted"/>
<protein>
    <submittedName>
        <fullName evidence="2">Uncharacterized protein</fullName>
    </submittedName>
</protein>